<comment type="caution">
    <text evidence="1">The sequence shown here is derived from an EMBL/GenBank/DDBJ whole genome shotgun (WGS) entry which is preliminary data.</text>
</comment>
<accession>A0A9W6LR14</accession>
<protein>
    <submittedName>
        <fullName evidence="1">Head-tail adaptor protein</fullName>
    </submittedName>
</protein>
<dbReference type="NCBIfam" id="TIGR01563">
    <property type="entry name" value="gp16_SPP1"/>
    <property type="match status" value="1"/>
</dbReference>
<evidence type="ECO:0000313" key="1">
    <source>
        <dbReference type="EMBL" id="GLI92063.1"/>
    </source>
</evidence>
<sequence>MSPRAPIGALRHRVTLEAPVDAFDELGGFTRAFTSIAQLWARIETQSAGQGFVEQRLEESRRQLVTIRWRSDVTNQMRFDFRGRKLAIRGVADSDERRRFLLCQCEEIT</sequence>
<reference evidence="1" key="1">
    <citation type="journal article" date="2023" name="Int. J. Syst. Evol. Microbiol.">
        <title>Methylocystis iwaonis sp. nov., a type II methane-oxidizing bacterium from surface soil of a rice paddy field in Japan, and emended description of the genus Methylocystis (ex Whittenbury et al. 1970) Bowman et al. 1993.</title>
        <authorList>
            <person name="Kaise H."/>
            <person name="Sawadogo J.B."/>
            <person name="Alam M.S."/>
            <person name="Ueno C."/>
            <person name="Dianou D."/>
            <person name="Shinjo R."/>
            <person name="Asakawa S."/>
        </authorList>
    </citation>
    <scope>NUCLEOTIDE SEQUENCE</scope>
    <source>
        <strain evidence="1">LMG27198</strain>
    </source>
</reference>
<organism evidence="1 2">
    <name type="scientific">Methylocystis echinoides</name>
    <dbReference type="NCBI Taxonomy" id="29468"/>
    <lineage>
        <taxon>Bacteria</taxon>
        <taxon>Pseudomonadati</taxon>
        <taxon>Pseudomonadota</taxon>
        <taxon>Alphaproteobacteria</taxon>
        <taxon>Hyphomicrobiales</taxon>
        <taxon>Methylocystaceae</taxon>
        <taxon>Methylocystis</taxon>
    </lineage>
</organism>
<dbReference type="Gene3D" id="2.40.10.270">
    <property type="entry name" value="Bacteriophage SPP1 head-tail adaptor protein"/>
    <property type="match status" value="1"/>
</dbReference>
<keyword evidence="2" id="KW-1185">Reference proteome</keyword>
<dbReference type="Proteomes" id="UP001144323">
    <property type="component" value="Unassembled WGS sequence"/>
</dbReference>
<dbReference type="RefSeq" id="WP_281801046.1">
    <property type="nucleotide sequence ID" value="NZ_BSEC01000001.1"/>
</dbReference>
<dbReference type="InterPro" id="IPR008767">
    <property type="entry name" value="Phage_SPP1_head-tail_adaptor"/>
</dbReference>
<dbReference type="AlphaFoldDB" id="A0A9W6LR14"/>
<proteinExistence type="predicted"/>
<name>A0A9W6LR14_9HYPH</name>
<evidence type="ECO:0000313" key="2">
    <source>
        <dbReference type="Proteomes" id="UP001144323"/>
    </source>
</evidence>
<gene>
    <name evidence="1" type="ORF">LMG27198_10550</name>
</gene>
<dbReference type="Pfam" id="PF05521">
    <property type="entry name" value="Phage_HCP"/>
    <property type="match status" value="1"/>
</dbReference>
<dbReference type="InterPro" id="IPR038666">
    <property type="entry name" value="SSP1_head-tail_sf"/>
</dbReference>
<dbReference type="EMBL" id="BSEC01000001">
    <property type="protein sequence ID" value="GLI92063.1"/>
    <property type="molecule type" value="Genomic_DNA"/>
</dbReference>